<keyword evidence="7" id="KW-0378">Hydrolase</keyword>
<dbReference type="SMART" id="SM00631">
    <property type="entry name" value="Zn_pept"/>
    <property type="match status" value="1"/>
</dbReference>
<comment type="cofactor">
    <cofactor evidence="1">
        <name>Zn(2+)</name>
        <dbReference type="ChEBI" id="CHEBI:29105"/>
    </cofactor>
</comment>
<keyword evidence="4" id="KW-0645">Protease</keyword>
<dbReference type="KEGG" id="dpo:6900394"/>
<dbReference type="InterPro" id="IPR000834">
    <property type="entry name" value="Peptidase_M14"/>
</dbReference>
<evidence type="ECO:0000313" key="14">
    <source>
        <dbReference type="Proteomes" id="UP000001819"/>
    </source>
</evidence>
<dbReference type="GO" id="GO:0008270">
    <property type="term" value="F:zinc ion binding"/>
    <property type="evidence" value="ECO:0007669"/>
    <property type="project" value="InterPro"/>
</dbReference>
<dbReference type="Gene3D" id="3.40.630.10">
    <property type="entry name" value="Zn peptidases"/>
    <property type="match status" value="1"/>
</dbReference>
<dbReference type="GO" id="GO:0005615">
    <property type="term" value="C:extracellular space"/>
    <property type="evidence" value="ECO:0007669"/>
    <property type="project" value="TreeGrafter"/>
</dbReference>
<evidence type="ECO:0000256" key="2">
    <source>
        <dbReference type="ARBA" id="ARBA00005988"/>
    </source>
</evidence>
<dbReference type="InterPro" id="IPR057246">
    <property type="entry name" value="CARBOXYPEPT_ZN_1"/>
</dbReference>
<dbReference type="PANTHER" id="PTHR11705">
    <property type="entry name" value="PROTEASE FAMILY M14 CARBOXYPEPTIDASE A,B"/>
    <property type="match status" value="1"/>
</dbReference>
<dbReference type="AlphaFoldDB" id="A0A6I8V1C0"/>
<evidence type="ECO:0000256" key="1">
    <source>
        <dbReference type="ARBA" id="ARBA00001947"/>
    </source>
</evidence>
<gene>
    <name evidence="15" type="primary">LOC6900394</name>
</gene>
<feature type="signal peptide" evidence="12">
    <location>
        <begin position="1"/>
        <end position="16"/>
    </location>
</feature>
<evidence type="ECO:0000256" key="5">
    <source>
        <dbReference type="ARBA" id="ARBA00022723"/>
    </source>
</evidence>
<feature type="region of interest" description="Disordered" evidence="11">
    <location>
        <begin position="359"/>
        <end position="384"/>
    </location>
</feature>
<dbReference type="FunFam" id="3.40.630.10:FF:000084">
    <property type="entry name" value="Carboxypeptidase B2"/>
    <property type="match status" value="1"/>
</dbReference>
<sequence length="413" mass="45559">MWRVVCLLFCIAVAAAMDLPNPDEATPTVDWADEPTFTLGLQDETELDLEDEPTPALNLEDFYGYNGMMEYLRNLSQAYCCTVTRQSLTTTYENRSVELVKISDGQGTSEKKVILLDAGTHGNEWITTTVALKIVHELVVNQDAHARLLESCDWYVLPMVNPDGYTYSLEQKLKLWQKNRSPHGGQYGTNLNRNYDTHWNLTEYAPTHSQYYPGSSAFSELETLAVGSLMRDLVETKREFLYITLHTENKSIFYPSVFDTKTGKADGLLHAIAQLASGAIFEKTRSVYVPSLAYGYDGVGGTSLDYAYEVGIPLLFAFEMPEMRAEAESKTTFITHQAMEGWEGVMHLALGALEMYSPSKSSSNTTSPPSDGSKHANSTCAPATNDAPSVDGSFGLPAATFSALLAYLALAVM</sequence>
<dbReference type="GO" id="GO:0004181">
    <property type="term" value="F:metallocarboxypeptidase activity"/>
    <property type="evidence" value="ECO:0007669"/>
    <property type="project" value="InterPro"/>
</dbReference>
<comment type="similarity">
    <text evidence="2 10">Belongs to the peptidase M14 family.</text>
</comment>
<evidence type="ECO:0000259" key="13">
    <source>
        <dbReference type="PROSITE" id="PS52035"/>
    </source>
</evidence>
<protein>
    <submittedName>
        <fullName evidence="15">Zinc carboxypeptidase-like</fullName>
    </submittedName>
</protein>
<dbReference type="PROSITE" id="PS52035">
    <property type="entry name" value="PEPTIDASE_M14"/>
    <property type="match status" value="1"/>
</dbReference>
<evidence type="ECO:0000256" key="6">
    <source>
        <dbReference type="ARBA" id="ARBA00022729"/>
    </source>
</evidence>
<name>A0A6I8V1C0_DROPS</name>
<dbReference type="Proteomes" id="UP000001819">
    <property type="component" value="Chromosome X"/>
</dbReference>
<feature type="active site" description="Proton donor/acceptor" evidence="10">
    <location>
        <position position="319"/>
    </location>
</feature>
<dbReference type="SUPFAM" id="SSF53187">
    <property type="entry name" value="Zn-dependent exopeptidases"/>
    <property type="match status" value="1"/>
</dbReference>
<reference evidence="15" key="1">
    <citation type="submission" date="2025-08" db="UniProtKB">
        <authorList>
            <consortium name="RefSeq"/>
        </authorList>
    </citation>
    <scope>IDENTIFICATION</scope>
    <source>
        <strain evidence="15">MV-25-SWS-2005</strain>
        <tissue evidence="15">Whole body</tissue>
    </source>
</reference>
<evidence type="ECO:0000256" key="11">
    <source>
        <dbReference type="SAM" id="MobiDB-lite"/>
    </source>
</evidence>
<evidence type="ECO:0000256" key="7">
    <source>
        <dbReference type="ARBA" id="ARBA00022801"/>
    </source>
</evidence>
<keyword evidence="6 12" id="KW-0732">Signal</keyword>
<dbReference type="GO" id="GO:0006508">
    <property type="term" value="P:proteolysis"/>
    <property type="evidence" value="ECO:0007669"/>
    <property type="project" value="UniProtKB-KW"/>
</dbReference>
<organism evidence="14 15">
    <name type="scientific">Drosophila pseudoobscura pseudoobscura</name>
    <name type="common">Fruit fly</name>
    <dbReference type="NCBI Taxonomy" id="46245"/>
    <lineage>
        <taxon>Eukaryota</taxon>
        <taxon>Metazoa</taxon>
        <taxon>Ecdysozoa</taxon>
        <taxon>Arthropoda</taxon>
        <taxon>Hexapoda</taxon>
        <taxon>Insecta</taxon>
        <taxon>Pterygota</taxon>
        <taxon>Neoptera</taxon>
        <taxon>Endopterygota</taxon>
        <taxon>Diptera</taxon>
        <taxon>Brachycera</taxon>
        <taxon>Muscomorpha</taxon>
        <taxon>Ephydroidea</taxon>
        <taxon>Drosophilidae</taxon>
        <taxon>Drosophila</taxon>
        <taxon>Sophophora</taxon>
    </lineage>
</organism>
<dbReference type="PANTHER" id="PTHR11705:SF140">
    <property type="entry name" value="FI02848P-RELATED"/>
    <property type="match status" value="1"/>
</dbReference>
<keyword evidence="8" id="KW-0862">Zinc</keyword>
<keyword evidence="9" id="KW-0482">Metalloprotease</keyword>
<dbReference type="PRINTS" id="PR00765">
    <property type="entry name" value="CRBOXYPTASEA"/>
</dbReference>
<dbReference type="RefSeq" id="XP_002134787.2">
    <property type="nucleotide sequence ID" value="XM_002134751.2"/>
</dbReference>
<evidence type="ECO:0000313" key="15">
    <source>
        <dbReference type="RefSeq" id="XP_002134787.2"/>
    </source>
</evidence>
<feature type="chain" id="PRO_5026256861" evidence="12">
    <location>
        <begin position="17"/>
        <end position="413"/>
    </location>
</feature>
<evidence type="ECO:0000256" key="3">
    <source>
        <dbReference type="ARBA" id="ARBA00022645"/>
    </source>
</evidence>
<keyword evidence="14" id="KW-1185">Reference proteome</keyword>
<evidence type="ECO:0000256" key="10">
    <source>
        <dbReference type="PROSITE-ProRule" id="PRU01379"/>
    </source>
</evidence>
<accession>A0A6I8V1C0</accession>
<proteinExistence type="inferred from homology"/>
<evidence type="ECO:0000256" key="4">
    <source>
        <dbReference type="ARBA" id="ARBA00022670"/>
    </source>
</evidence>
<dbReference type="PROSITE" id="PS00132">
    <property type="entry name" value="CARBOXYPEPT_ZN_1"/>
    <property type="match status" value="1"/>
</dbReference>
<feature type="domain" description="Peptidase M14" evidence="13">
    <location>
        <begin position="61"/>
        <end position="340"/>
    </location>
</feature>
<keyword evidence="5" id="KW-0479">Metal-binding</keyword>
<evidence type="ECO:0000256" key="8">
    <source>
        <dbReference type="ARBA" id="ARBA00022833"/>
    </source>
</evidence>
<keyword evidence="3" id="KW-0121">Carboxypeptidase</keyword>
<evidence type="ECO:0000256" key="12">
    <source>
        <dbReference type="SAM" id="SignalP"/>
    </source>
</evidence>
<feature type="compositionally biased region" description="Low complexity" evidence="11">
    <location>
        <begin position="359"/>
        <end position="370"/>
    </location>
</feature>
<dbReference type="InParanoid" id="A0A6I8V1C0"/>
<dbReference type="Pfam" id="PF00246">
    <property type="entry name" value="Peptidase_M14"/>
    <property type="match status" value="1"/>
</dbReference>
<evidence type="ECO:0000256" key="9">
    <source>
        <dbReference type="ARBA" id="ARBA00023049"/>
    </source>
</evidence>